<organism evidence="5 6">
    <name type="scientific">Salana multivorans</name>
    <dbReference type="NCBI Taxonomy" id="120377"/>
    <lineage>
        <taxon>Bacteria</taxon>
        <taxon>Bacillati</taxon>
        <taxon>Actinomycetota</taxon>
        <taxon>Actinomycetes</taxon>
        <taxon>Micrococcales</taxon>
        <taxon>Beutenbergiaceae</taxon>
        <taxon>Salana</taxon>
    </lineage>
</organism>
<dbReference type="Gene3D" id="1.20.120.530">
    <property type="entry name" value="GntR ligand-binding domain-like"/>
    <property type="match status" value="1"/>
</dbReference>
<evidence type="ECO:0000313" key="6">
    <source>
        <dbReference type="Proteomes" id="UP000275356"/>
    </source>
</evidence>
<dbReference type="EMBL" id="RKHQ01000001">
    <property type="protein sequence ID" value="ROR95553.1"/>
    <property type="molecule type" value="Genomic_DNA"/>
</dbReference>
<dbReference type="GO" id="GO:0003700">
    <property type="term" value="F:DNA-binding transcription factor activity"/>
    <property type="evidence" value="ECO:0007669"/>
    <property type="project" value="InterPro"/>
</dbReference>
<dbReference type="Pfam" id="PF07729">
    <property type="entry name" value="FCD"/>
    <property type="match status" value="1"/>
</dbReference>
<dbReference type="Gene3D" id="1.10.10.10">
    <property type="entry name" value="Winged helix-like DNA-binding domain superfamily/Winged helix DNA-binding domain"/>
    <property type="match status" value="1"/>
</dbReference>
<dbReference type="InterPro" id="IPR036388">
    <property type="entry name" value="WH-like_DNA-bd_sf"/>
</dbReference>
<dbReference type="PRINTS" id="PR00035">
    <property type="entry name" value="HTHGNTR"/>
</dbReference>
<evidence type="ECO:0000256" key="3">
    <source>
        <dbReference type="ARBA" id="ARBA00023163"/>
    </source>
</evidence>
<dbReference type="SMART" id="SM00895">
    <property type="entry name" value="FCD"/>
    <property type="match status" value="1"/>
</dbReference>
<evidence type="ECO:0000256" key="1">
    <source>
        <dbReference type="ARBA" id="ARBA00023015"/>
    </source>
</evidence>
<keyword evidence="6" id="KW-1185">Reference proteome</keyword>
<dbReference type="SMART" id="SM00345">
    <property type="entry name" value="HTH_GNTR"/>
    <property type="match status" value="1"/>
</dbReference>
<dbReference type="GO" id="GO:0003677">
    <property type="term" value="F:DNA binding"/>
    <property type="evidence" value="ECO:0007669"/>
    <property type="project" value="UniProtKB-KW"/>
</dbReference>
<dbReference type="InterPro" id="IPR011711">
    <property type="entry name" value="GntR_C"/>
</dbReference>
<accession>A0A3N2D712</accession>
<name>A0A3N2D712_9MICO</name>
<evidence type="ECO:0000259" key="4">
    <source>
        <dbReference type="PROSITE" id="PS50949"/>
    </source>
</evidence>
<keyword evidence="2 5" id="KW-0238">DNA-binding</keyword>
<dbReference type="PROSITE" id="PS50949">
    <property type="entry name" value="HTH_GNTR"/>
    <property type="match status" value="1"/>
</dbReference>
<evidence type="ECO:0000256" key="2">
    <source>
        <dbReference type="ARBA" id="ARBA00023125"/>
    </source>
</evidence>
<dbReference type="InterPro" id="IPR036390">
    <property type="entry name" value="WH_DNA-bd_sf"/>
</dbReference>
<dbReference type="Proteomes" id="UP000275356">
    <property type="component" value="Unassembled WGS sequence"/>
</dbReference>
<dbReference type="PANTHER" id="PTHR43537">
    <property type="entry name" value="TRANSCRIPTIONAL REGULATOR, GNTR FAMILY"/>
    <property type="match status" value="1"/>
</dbReference>
<dbReference type="InterPro" id="IPR000524">
    <property type="entry name" value="Tscrpt_reg_HTH_GntR"/>
</dbReference>
<reference evidence="5 6" key="1">
    <citation type="submission" date="2018-11" db="EMBL/GenBank/DDBJ databases">
        <title>Sequencing the genomes of 1000 actinobacteria strains.</title>
        <authorList>
            <person name="Klenk H.-P."/>
        </authorList>
    </citation>
    <scope>NUCLEOTIDE SEQUENCE [LARGE SCALE GENOMIC DNA]</scope>
    <source>
        <strain evidence="5 6">DSM 13521</strain>
    </source>
</reference>
<proteinExistence type="predicted"/>
<keyword evidence="1" id="KW-0805">Transcription regulation</keyword>
<dbReference type="OrthoDB" id="3575876at2"/>
<feature type="domain" description="HTH gntR-type" evidence="4">
    <location>
        <begin position="8"/>
        <end position="76"/>
    </location>
</feature>
<dbReference type="RefSeq" id="WP_123737853.1">
    <property type="nucleotide sequence ID" value="NZ_RKHQ01000001.1"/>
</dbReference>
<dbReference type="Pfam" id="PF00392">
    <property type="entry name" value="GntR"/>
    <property type="match status" value="1"/>
</dbReference>
<dbReference type="PANTHER" id="PTHR43537:SF47">
    <property type="entry name" value="REGULATORY PROTEIN GNTR HTH"/>
    <property type="match status" value="1"/>
</dbReference>
<sequence length="253" mass="27618">MADDRSGSTMARSTLAFLRTKIVSGEWPINSRIPKEPELMELIGVGKSTVREAVRSLANLGMLETIRGVGTFVRSTSPISLVLTEYMLDYGLEEVLVFRRALEIEAAQLAALNRSEAHLAALRASLDSDLRADPDVPDEIERGTTPGQFHHLVFDAAESPLLGALYSGVMAAVRRAMNERQIVFATGQDLRRRDHAALLGAIEAQDVTRAAHAMALHVERDLVPDDGDAESLTLSLRARLLEEHAAEQADLLS</sequence>
<evidence type="ECO:0000313" key="5">
    <source>
        <dbReference type="EMBL" id="ROR95553.1"/>
    </source>
</evidence>
<dbReference type="InterPro" id="IPR008920">
    <property type="entry name" value="TF_FadR/GntR_C"/>
</dbReference>
<dbReference type="AlphaFoldDB" id="A0A3N2D712"/>
<comment type="caution">
    <text evidence="5">The sequence shown here is derived from an EMBL/GenBank/DDBJ whole genome shotgun (WGS) entry which is preliminary data.</text>
</comment>
<dbReference type="SUPFAM" id="SSF46785">
    <property type="entry name" value="Winged helix' DNA-binding domain"/>
    <property type="match status" value="1"/>
</dbReference>
<dbReference type="SUPFAM" id="SSF48008">
    <property type="entry name" value="GntR ligand-binding domain-like"/>
    <property type="match status" value="1"/>
</dbReference>
<keyword evidence="3" id="KW-0804">Transcription</keyword>
<protein>
    <submittedName>
        <fullName evidence="5">DNA-binding FadR family transcriptional regulator</fullName>
    </submittedName>
</protein>
<gene>
    <name evidence="5" type="ORF">EDD28_0111</name>
</gene>
<dbReference type="CDD" id="cd07377">
    <property type="entry name" value="WHTH_GntR"/>
    <property type="match status" value="1"/>
</dbReference>